<proteinExistence type="predicted"/>
<feature type="transmembrane region" description="Helical" evidence="6">
    <location>
        <begin position="34"/>
        <end position="55"/>
    </location>
</feature>
<evidence type="ECO:0000256" key="1">
    <source>
        <dbReference type="ARBA" id="ARBA00004141"/>
    </source>
</evidence>
<dbReference type="GO" id="GO:0022857">
    <property type="term" value="F:transmembrane transporter activity"/>
    <property type="evidence" value="ECO:0007669"/>
    <property type="project" value="InterPro"/>
</dbReference>
<dbReference type="Pfam" id="PF07690">
    <property type="entry name" value="MFS_1"/>
    <property type="match status" value="1"/>
</dbReference>
<dbReference type="InterPro" id="IPR036259">
    <property type="entry name" value="MFS_trans_sf"/>
</dbReference>
<keyword evidence="2" id="KW-0813">Transport</keyword>
<dbReference type="AlphaFoldDB" id="A0A319EDH8"/>
<keyword evidence="9" id="KW-1185">Reference proteome</keyword>
<comment type="subcellular location">
    <subcellularLocation>
        <location evidence="1">Membrane</location>
        <topology evidence="1">Multi-pass membrane protein</topology>
    </subcellularLocation>
</comment>
<dbReference type="InterPro" id="IPR020846">
    <property type="entry name" value="MFS_dom"/>
</dbReference>
<keyword evidence="4 6" id="KW-1133">Transmembrane helix</keyword>
<dbReference type="VEuPathDB" id="FungiDB:BO78DRAFT_406569"/>
<evidence type="ECO:0000256" key="2">
    <source>
        <dbReference type="ARBA" id="ARBA00022448"/>
    </source>
</evidence>
<protein>
    <submittedName>
        <fullName evidence="8">MFS general substrate transporter</fullName>
    </submittedName>
</protein>
<feature type="transmembrane region" description="Helical" evidence="6">
    <location>
        <begin position="62"/>
        <end position="83"/>
    </location>
</feature>
<reference evidence="8 9" key="1">
    <citation type="submission" date="2018-02" db="EMBL/GenBank/DDBJ databases">
        <title>The genomes of Aspergillus section Nigri reveals drivers in fungal speciation.</title>
        <authorList>
            <consortium name="DOE Joint Genome Institute"/>
            <person name="Vesth T.C."/>
            <person name="Nybo J."/>
            <person name="Theobald S."/>
            <person name="Brandl J."/>
            <person name="Frisvad J.C."/>
            <person name="Nielsen K.F."/>
            <person name="Lyhne E.K."/>
            <person name="Kogle M.E."/>
            <person name="Kuo A."/>
            <person name="Riley R."/>
            <person name="Clum A."/>
            <person name="Nolan M."/>
            <person name="Lipzen A."/>
            <person name="Salamov A."/>
            <person name="Henrissat B."/>
            <person name="Wiebenga A."/>
            <person name="De vries R.P."/>
            <person name="Grigoriev I.V."/>
            <person name="Mortensen U.H."/>
            <person name="Andersen M.R."/>
            <person name="Baker S.E."/>
        </authorList>
    </citation>
    <scope>NUCLEOTIDE SEQUENCE [LARGE SCALE GENOMIC DNA]</scope>
    <source>
        <strain evidence="8 9">CBS 121057</strain>
    </source>
</reference>
<evidence type="ECO:0000259" key="7">
    <source>
        <dbReference type="PROSITE" id="PS50850"/>
    </source>
</evidence>
<feature type="transmembrane region" description="Helical" evidence="6">
    <location>
        <begin position="253"/>
        <end position="270"/>
    </location>
</feature>
<dbReference type="EMBL" id="KZ826341">
    <property type="protein sequence ID" value="PYI07560.1"/>
    <property type="molecule type" value="Genomic_DNA"/>
</dbReference>
<name>A0A319EDH8_ASPSB</name>
<dbReference type="Gene3D" id="1.20.1250.20">
    <property type="entry name" value="MFS general substrate transporter like domains"/>
    <property type="match status" value="1"/>
</dbReference>
<feature type="transmembrane region" description="Helical" evidence="6">
    <location>
        <begin position="336"/>
        <end position="358"/>
    </location>
</feature>
<evidence type="ECO:0000256" key="5">
    <source>
        <dbReference type="ARBA" id="ARBA00023136"/>
    </source>
</evidence>
<dbReference type="PANTHER" id="PTHR43791">
    <property type="entry name" value="PERMEASE-RELATED"/>
    <property type="match status" value="1"/>
</dbReference>
<dbReference type="Proteomes" id="UP000248423">
    <property type="component" value="Unassembled WGS sequence"/>
</dbReference>
<accession>A0A319EDH8</accession>
<keyword evidence="5 6" id="KW-0472">Membrane</keyword>
<feature type="domain" description="Major facilitator superfamily (MFS) profile" evidence="7">
    <location>
        <begin position="1"/>
        <end position="396"/>
    </location>
</feature>
<dbReference type="SUPFAM" id="SSF103473">
    <property type="entry name" value="MFS general substrate transporter"/>
    <property type="match status" value="1"/>
</dbReference>
<dbReference type="InterPro" id="IPR011701">
    <property type="entry name" value="MFS"/>
</dbReference>
<evidence type="ECO:0000256" key="6">
    <source>
        <dbReference type="SAM" id="Phobius"/>
    </source>
</evidence>
<sequence>MNYSWTSAIFYFGYFFWSWPSSYVVVRFPIGKYLAISVFIWGGILMCHAACTNFADLMVVRFFLGVGEAAIAPGFTLITGMFYTRQEQPVRQSAWFFGNCIAVLLGGLIAYGIGHIHTSMEHWKLFFLILGAITSAYALVLFVFLPDSPAKAVFLKKNERAIAIQRTLKNKTGVLDNGKFKWSQARQALTDPQTWLLVLNSFPSNLANGGLTTVSISPIQYLQTTDFEQFTSIITAGFGFSDLKTLLLQMPQGGAEIVFLVLALLVCTFIPHSRIIAMIFNAIISVIGMVLMWKLDPTNQAGRMVGITLAVVYAINLPISLSIMTSNVAGFSKKSVVSALLFISYCVGNIIGPQFFLASEEPSYPTGMKAALSGLVLSIFFLVLLYFYYRYENRRRDRLYGRPEDMTVRAELQDELSNRTDREIESFRYIL</sequence>
<feature type="transmembrane region" description="Helical" evidence="6">
    <location>
        <begin position="370"/>
        <end position="389"/>
    </location>
</feature>
<dbReference type="PROSITE" id="PS50850">
    <property type="entry name" value="MFS"/>
    <property type="match status" value="1"/>
</dbReference>
<dbReference type="PANTHER" id="PTHR43791:SF103">
    <property type="entry name" value="MAJOR FACILITATOR SUPERFAMILY (MFS) PROFILE DOMAIN-CONTAINING PROTEIN-RELATED"/>
    <property type="match status" value="1"/>
</dbReference>
<evidence type="ECO:0000256" key="4">
    <source>
        <dbReference type="ARBA" id="ARBA00022989"/>
    </source>
</evidence>
<feature type="transmembrane region" description="Helical" evidence="6">
    <location>
        <begin position="9"/>
        <end position="28"/>
    </location>
</feature>
<gene>
    <name evidence="8" type="ORF">BO78DRAFT_406569</name>
</gene>
<organism evidence="8 9">
    <name type="scientific">Aspergillus sclerotiicarbonarius (strain CBS 121057 / IBT 28362)</name>
    <dbReference type="NCBI Taxonomy" id="1448318"/>
    <lineage>
        <taxon>Eukaryota</taxon>
        <taxon>Fungi</taxon>
        <taxon>Dikarya</taxon>
        <taxon>Ascomycota</taxon>
        <taxon>Pezizomycotina</taxon>
        <taxon>Eurotiomycetes</taxon>
        <taxon>Eurotiomycetidae</taxon>
        <taxon>Eurotiales</taxon>
        <taxon>Aspergillaceae</taxon>
        <taxon>Aspergillus</taxon>
        <taxon>Aspergillus subgen. Circumdati</taxon>
    </lineage>
</organism>
<feature type="transmembrane region" description="Helical" evidence="6">
    <location>
        <begin position="275"/>
        <end position="293"/>
    </location>
</feature>
<feature type="transmembrane region" description="Helical" evidence="6">
    <location>
        <begin position="95"/>
        <end position="113"/>
    </location>
</feature>
<keyword evidence="3 6" id="KW-0812">Transmembrane</keyword>
<evidence type="ECO:0000313" key="9">
    <source>
        <dbReference type="Proteomes" id="UP000248423"/>
    </source>
</evidence>
<feature type="transmembrane region" description="Helical" evidence="6">
    <location>
        <begin position="305"/>
        <end position="324"/>
    </location>
</feature>
<feature type="transmembrane region" description="Helical" evidence="6">
    <location>
        <begin position="125"/>
        <end position="145"/>
    </location>
</feature>
<evidence type="ECO:0000313" key="8">
    <source>
        <dbReference type="EMBL" id="PYI07560.1"/>
    </source>
</evidence>
<dbReference type="GO" id="GO:0016020">
    <property type="term" value="C:membrane"/>
    <property type="evidence" value="ECO:0007669"/>
    <property type="project" value="UniProtKB-SubCell"/>
</dbReference>
<dbReference type="OrthoDB" id="6730379at2759"/>
<evidence type="ECO:0000256" key="3">
    <source>
        <dbReference type="ARBA" id="ARBA00022692"/>
    </source>
</evidence>